<evidence type="ECO:0000313" key="2">
    <source>
        <dbReference type="EMBL" id="MCG4745132.1"/>
    </source>
</evidence>
<comment type="caution">
    <text evidence="2">The sequence shown here is derived from an EMBL/GenBank/DDBJ whole genome shotgun (WGS) entry which is preliminary data.</text>
</comment>
<dbReference type="AlphaFoldDB" id="A0AAW5BMX0"/>
<evidence type="ECO:0000313" key="3">
    <source>
        <dbReference type="EMBL" id="NSJ52122.1"/>
    </source>
</evidence>
<keyword evidence="1" id="KW-0472">Membrane</keyword>
<dbReference type="Proteomes" id="UP001299608">
    <property type="component" value="Unassembled WGS sequence"/>
</dbReference>
<evidence type="ECO:0000313" key="4">
    <source>
        <dbReference type="Proteomes" id="UP000669239"/>
    </source>
</evidence>
<keyword evidence="1" id="KW-1133">Transmembrane helix</keyword>
<keyword evidence="4" id="KW-1185">Reference proteome</keyword>
<feature type="transmembrane region" description="Helical" evidence="1">
    <location>
        <begin position="244"/>
        <end position="264"/>
    </location>
</feature>
<reference evidence="3" key="2">
    <citation type="submission" date="2020-02" db="EMBL/GenBank/DDBJ databases">
        <authorList>
            <person name="Littmann E."/>
            <person name="Sorbara M."/>
        </authorList>
    </citation>
    <scope>NUCLEOTIDE SEQUENCE</scope>
    <source>
        <strain evidence="3">MSK.1.17</strain>
    </source>
</reference>
<organism evidence="2 5">
    <name type="scientific">Enterocloster aldenensis</name>
    <dbReference type="NCBI Taxonomy" id="358742"/>
    <lineage>
        <taxon>Bacteria</taxon>
        <taxon>Bacillati</taxon>
        <taxon>Bacillota</taxon>
        <taxon>Clostridia</taxon>
        <taxon>Lachnospirales</taxon>
        <taxon>Lachnospiraceae</taxon>
        <taxon>Enterocloster</taxon>
    </lineage>
</organism>
<dbReference type="GeneID" id="97206462"/>
<dbReference type="RefSeq" id="WP_165641444.1">
    <property type="nucleotide sequence ID" value="NZ_BAABZL010000001.1"/>
</dbReference>
<dbReference type="EMBL" id="JAKNGE010000007">
    <property type="protein sequence ID" value="MCG4745132.1"/>
    <property type="molecule type" value="Genomic_DNA"/>
</dbReference>
<sequence>MPETTNRQPDNRSRRLFAAITAASTLMILWVLYDSEFHYADTAKGQMEAAADYIIDTDGNNSLHSVRPGDPLHVIASGKVKNHLFIFYGAEDRDNIHGLVHLIQGINGKYRLSDASLNPFPYTAGIYAEQLRVKGSNLELLALAGHGCQDMDAFRITYVSSVEGSAKETTHEQVYQIEEADFLWLKDIKELRQELGLEDNARIRLSAGEIQLLNKDGNDITSQFKDPFVSQGWGGGKGTAEMGLLYVLMGIVGGLGLILIRYLLYDDKNHGRH</sequence>
<evidence type="ECO:0000313" key="5">
    <source>
        <dbReference type="Proteomes" id="UP001299608"/>
    </source>
</evidence>
<reference evidence="2" key="3">
    <citation type="submission" date="2022-01" db="EMBL/GenBank/DDBJ databases">
        <title>Collection of gut derived symbiotic bacterial strains cultured from healthy donors.</title>
        <authorList>
            <person name="Lin H."/>
            <person name="Kohout C."/>
            <person name="Waligurski E."/>
            <person name="Pamer E.G."/>
        </authorList>
    </citation>
    <scope>NUCLEOTIDE SEQUENCE</scope>
    <source>
        <strain evidence="2">DFI.6.55</strain>
    </source>
</reference>
<evidence type="ECO:0000256" key="1">
    <source>
        <dbReference type="SAM" id="Phobius"/>
    </source>
</evidence>
<gene>
    <name evidence="3" type="ORF">G5B36_26055</name>
    <name evidence="2" type="ORF">L0N08_06895</name>
</gene>
<keyword evidence="1" id="KW-0812">Transmembrane</keyword>
<dbReference type="EMBL" id="JAAITT010000058">
    <property type="protein sequence ID" value="NSJ52122.1"/>
    <property type="molecule type" value="Genomic_DNA"/>
</dbReference>
<feature type="transmembrane region" description="Helical" evidence="1">
    <location>
        <begin position="16"/>
        <end position="33"/>
    </location>
</feature>
<reference evidence="3 4" key="1">
    <citation type="journal article" date="2020" name="Cell Host Microbe">
        <title>Functional and Genomic Variation between Human-Derived Isolates of Lachnospiraceae Reveals Inter- and Intra-Species Diversity.</title>
        <authorList>
            <person name="Sorbara M.T."/>
            <person name="Littmann E.R."/>
            <person name="Fontana E."/>
            <person name="Moody T.U."/>
            <person name="Kohout C.E."/>
            <person name="Gjonbalaj M."/>
            <person name="Eaton V."/>
            <person name="Seok R."/>
            <person name="Leiner I.M."/>
            <person name="Pamer E.G."/>
        </authorList>
    </citation>
    <scope>NUCLEOTIDE SEQUENCE [LARGE SCALE GENOMIC DNA]</scope>
    <source>
        <strain evidence="3 4">MSK.1.17</strain>
    </source>
</reference>
<proteinExistence type="predicted"/>
<protein>
    <submittedName>
        <fullName evidence="2">Uncharacterized protein</fullName>
    </submittedName>
</protein>
<accession>A0AAW5BMX0</accession>
<dbReference type="Proteomes" id="UP000669239">
    <property type="component" value="Unassembled WGS sequence"/>
</dbReference>
<name>A0AAW5BMX0_9FIRM</name>